<dbReference type="RefSeq" id="WP_005936440.1">
    <property type="nucleotide sequence ID" value="NZ_KB905472.1"/>
</dbReference>
<feature type="transmembrane region" description="Helical" evidence="3">
    <location>
        <begin position="21"/>
        <end position="48"/>
    </location>
</feature>
<dbReference type="Pfam" id="PF00149">
    <property type="entry name" value="Metallophos"/>
    <property type="match status" value="1"/>
</dbReference>
<dbReference type="InterPro" id="IPR029052">
    <property type="entry name" value="Metallo-depent_PP-like"/>
</dbReference>
<evidence type="ECO:0000259" key="4">
    <source>
        <dbReference type="Pfam" id="PF00149"/>
    </source>
</evidence>
<keyword evidence="6" id="KW-1185">Reference proteome</keyword>
<comment type="caution">
    <text evidence="5">The sequence shown here is derived from an EMBL/GenBank/DDBJ whole genome shotgun (WGS) entry which is preliminary data.</text>
</comment>
<dbReference type="GeneID" id="60063516"/>
<dbReference type="CDD" id="cd07385">
    <property type="entry name" value="MPP_YkuE_C"/>
    <property type="match status" value="1"/>
</dbReference>
<keyword evidence="2" id="KW-0378">Hydrolase</keyword>
<proteinExistence type="predicted"/>
<gene>
    <name evidence="5" type="ORF">HMPREF1534_00411</name>
</gene>
<dbReference type="AlphaFoldDB" id="U6RN61"/>
<evidence type="ECO:0000256" key="3">
    <source>
        <dbReference type="SAM" id="Phobius"/>
    </source>
</evidence>
<keyword evidence="3" id="KW-1133">Transmembrane helix</keyword>
<dbReference type="InterPro" id="IPR051158">
    <property type="entry name" value="Metallophosphoesterase_sf"/>
</dbReference>
<accession>U6RN61</accession>
<reference evidence="5 6" key="1">
    <citation type="submission" date="2013-04" db="EMBL/GenBank/DDBJ databases">
        <title>The Genome Sequence of Bacteroides massiliensis DSM 17679.</title>
        <authorList>
            <consortium name="The Broad Institute Genomics Platform"/>
            <person name="Earl A."/>
            <person name="Ward D."/>
            <person name="Feldgarden M."/>
            <person name="Gevers D."/>
            <person name="Martens E."/>
            <person name="Fenner L."/>
            <person name="Roux V."/>
            <person name="Mallet M.N."/>
            <person name="Raoult D."/>
            <person name="Walker B."/>
            <person name="Young S."/>
            <person name="Zeng Q."/>
            <person name="Gargeya S."/>
            <person name="Fitzgerald M."/>
            <person name="Haas B."/>
            <person name="Abouelleil A."/>
            <person name="Allen A.W."/>
            <person name="Alvarado L."/>
            <person name="Arachchi H.M."/>
            <person name="Berlin A.M."/>
            <person name="Chapman S.B."/>
            <person name="Gainer-Dewar J."/>
            <person name="Goldberg J."/>
            <person name="Griggs A."/>
            <person name="Gujja S."/>
            <person name="Hansen M."/>
            <person name="Howarth C."/>
            <person name="Imamovic A."/>
            <person name="Ireland A."/>
            <person name="Larimer J."/>
            <person name="McCowan C."/>
            <person name="Murphy C."/>
            <person name="Pearson M."/>
            <person name="Poon T.W."/>
            <person name="Priest M."/>
            <person name="Roberts A."/>
            <person name="Saif S."/>
            <person name="Shea T."/>
            <person name="Sisk P."/>
            <person name="Sykes S."/>
            <person name="Wortman J."/>
            <person name="Nusbaum C."/>
            <person name="Birren B."/>
        </authorList>
    </citation>
    <scope>NUCLEOTIDE SEQUENCE [LARGE SCALE GENOMIC DNA]</scope>
    <source>
        <strain evidence="6">B84634 / Timone 84634 / DSM 17679 / JCM 13223</strain>
    </source>
</reference>
<keyword evidence="3" id="KW-0812">Transmembrane</keyword>
<dbReference type="PANTHER" id="PTHR31302">
    <property type="entry name" value="TRANSMEMBRANE PROTEIN WITH METALLOPHOSPHOESTERASE DOMAIN-RELATED"/>
    <property type="match status" value="1"/>
</dbReference>
<name>U6RN61_9BACT</name>
<evidence type="ECO:0000256" key="2">
    <source>
        <dbReference type="ARBA" id="ARBA00022801"/>
    </source>
</evidence>
<dbReference type="GO" id="GO:0009245">
    <property type="term" value="P:lipid A biosynthetic process"/>
    <property type="evidence" value="ECO:0007669"/>
    <property type="project" value="TreeGrafter"/>
</dbReference>
<organism evidence="5 6">
    <name type="scientific">Phocaeicola massiliensis B84634 = Timone 84634 = DSM 17679 = JCM 13223</name>
    <dbReference type="NCBI Taxonomy" id="1121098"/>
    <lineage>
        <taxon>Bacteria</taxon>
        <taxon>Pseudomonadati</taxon>
        <taxon>Bacteroidota</taxon>
        <taxon>Bacteroidia</taxon>
        <taxon>Bacteroidales</taxon>
        <taxon>Bacteroidaceae</taxon>
        <taxon>Phocaeicola</taxon>
    </lineage>
</organism>
<dbReference type="STRING" id="1121098.HMPREF1534_00411"/>
<dbReference type="eggNOG" id="COG1408">
    <property type="taxonomic scope" value="Bacteria"/>
</dbReference>
<dbReference type="GO" id="GO:0008758">
    <property type="term" value="F:UDP-2,3-diacylglucosamine hydrolase activity"/>
    <property type="evidence" value="ECO:0007669"/>
    <property type="project" value="TreeGrafter"/>
</dbReference>
<sequence>MTVIFSIHEPMPDSMYRLSNFLLIFLCFAVPKAIFVIVILIMKLLFLISGRRLYGGYIAGVVALASLAYVVYGATEGKQHFQIREVTITYKDLPDAFDGYRILQLSDIHSGSWTRNGKAIQKAVDMVNAEQADLVVFTGDIVNNIATELDEFIPILSQIKGKDGVYSVLGNHDYSPYIKWNTKAEQQTNLDSLLAKEARMGWQVLNNEHTIIHRGHDSIALVGVENSGNPPFPNYGDLPKALKGTDGIFKVLLSHDPTHWRREVLPESDVQLMLSGHTHEMQFSIFGFSPAKFVYPEHNGLYREGNQALFVNVGLGYLMFPMRLGAWPEITVITLKKE</sequence>
<dbReference type="InterPro" id="IPR004843">
    <property type="entry name" value="Calcineurin-like_PHP"/>
</dbReference>
<feature type="domain" description="Calcineurin-like phosphoesterase" evidence="4">
    <location>
        <begin position="101"/>
        <end position="280"/>
    </location>
</feature>
<protein>
    <recommendedName>
        <fullName evidence="4">Calcineurin-like phosphoesterase domain-containing protein</fullName>
    </recommendedName>
</protein>
<dbReference type="GO" id="GO:0046872">
    <property type="term" value="F:metal ion binding"/>
    <property type="evidence" value="ECO:0007669"/>
    <property type="project" value="UniProtKB-KW"/>
</dbReference>
<dbReference type="HOGENOM" id="CLU_025443_6_0_10"/>
<dbReference type="PANTHER" id="PTHR31302:SF31">
    <property type="entry name" value="PHOSPHODIESTERASE YAEI"/>
    <property type="match status" value="1"/>
</dbReference>
<evidence type="ECO:0000256" key="1">
    <source>
        <dbReference type="ARBA" id="ARBA00022723"/>
    </source>
</evidence>
<dbReference type="SUPFAM" id="SSF56300">
    <property type="entry name" value="Metallo-dependent phosphatases"/>
    <property type="match status" value="1"/>
</dbReference>
<feature type="transmembrane region" description="Helical" evidence="3">
    <location>
        <begin position="54"/>
        <end position="74"/>
    </location>
</feature>
<keyword evidence="1" id="KW-0479">Metal-binding</keyword>
<dbReference type="GO" id="GO:0016020">
    <property type="term" value="C:membrane"/>
    <property type="evidence" value="ECO:0007669"/>
    <property type="project" value="GOC"/>
</dbReference>
<dbReference type="EMBL" id="AQHY01000006">
    <property type="protein sequence ID" value="EOA58034.1"/>
    <property type="molecule type" value="Genomic_DNA"/>
</dbReference>
<evidence type="ECO:0000313" key="6">
    <source>
        <dbReference type="Proteomes" id="UP000017831"/>
    </source>
</evidence>
<dbReference type="Gene3D" id="3.60.21.10">
    <property type="match status" value="1"/>
</dbReference>
<evidence type="ECO:0000313" key="5">
    <source>
        <dbReference type="EMBL" id="EOA58034.1"/>
    </source>
</evidence>
<dbReference type="PATRIC" id="fig|1121098.3.peg.416"/>
<dbReference type="Proteomes" id="UP000017831">
    <property type="component" value="Unassembled WGS sequence"/>
</dbReference>
<keyword evidence="3" id="KW-0472">Membrane</keyword>